<keyword evidence="3" id="KW-0326">Glycosidase</keyword>
<proteinExistence type="predicted"/>
<keyword evidence="6" id="KW-1185">Reference proteome</keyword>
<dbReference type="PANTHER" id="PTHR31916">
    <property type="match status" value="1"/>
</dbReference>
<protein>
    <submittedName>
        <fullName evidence="5">Uncharacterized protein</fullName>
    </submittedName>
</protein>
<dbReference type="AlphaFoldDB" id="A0ABD1M646"/>
<evidence type="ECO:0000313" key="5">
    <source>
        <dbReference type="EMBL" id="KAL2331234.1"/>
    </source>
</evidence>
<evidence type="ECO:0000256" key="1">
    <source>
        <dbReference type="ARBA" id="ARBA00022801"/>
    </source>
</evidence>
<dbReference type="Pfam" id="PF12899">
    <property type="entry name" value="Glyco_hydro_100"/>
    <property type="match status" value="1"/>
</dbReference>
<evidence type="ECO:0000313" key="6">
    <source>
        <dbReference type="Proteomes" id="UP001603857"/>
    </source>
</evidence>
<gene>
    <name evidence="5" type="ORF">Fmac_018815</name>
</gene>
<dbReference type="Proteomes" id="UP001603857">
    <property type="component" value="Unassembled WGS sequence"/>
</dbReference>
<dbReference type="EMBL" id="JBGMDY010000006">
    <property type="protein sequence ID" value="KAL2331234.1"/>
    <property type="molecule type" value="Genomic_DNA"/>
</dbReference>
<evidence type="ECO:0000256" key="4">
    <source>
        <dbReference type="SAM" id="Phobius"/>
    </source>
</evidence>
<name>A0ABD1M646_9FABA</name>
<organism evidence="5 6">
    <name type="scientific">Flemingia macrophylla</name>
    <dbReference type="NCBI Taxonomy" id="520843"/>
    <lineage>
        <taxon>Eukaryota</taxon>
        <taxon>Viridiplantae</taxon>
        <taxon>Streptophyta</taxon>
        <taxon>Embryophyta</taxon>
        <taxon>Tracheophyta</taxon>
        <taxon>Spermatophyta</taxon>
        <taxon>Magnoliopsida</taxon>
        <taxon>eudicotyledons</taxon>
        <taxon>Gunneridae</taxon>
        <taxon>Pentapetalae</taxon>
        <taxon>rosids</taxon>
        <taxon>fabids</taxon>
        <taxon>Fabales</taxon>
        <taxon>Fabaceae</taxon>
        <taxon>Papilionoideae</taxon>
        <taxon>50 kb inversion clade</taxon>
        <taxon>NPAAA clade</taxon>
        <taxon>indigoferoid/millettioid clade</taxon>
        <taxon>Phaseoleae</taxon>
        <taxon>Flemingia</taxon>
    </lineage>
</organism>
<dbReference type="PANTHER" id="PTHR31916:SF40">
    <property type="entry name" value="ALKALINE_NEUTRAL INVERTASE B-RELATED"/>
    <property type="match status" value="1"/>
</dbReference>
<dbReference type="InterPro" id="IPR024746">
    <property type="entry name" value="Glyco_hydro_100"/>
</dbReference>
<comment type="caution">
    <text evidence="5">The sequence shown here is derived from an EMBL/GenBank/DDBJ whole genome shotgun (WGS) entry which is preliminary data.</text>
</comment>
<evidence type="ECO:0000256" key="3">
    <source>
        <dbReference type="ARBA" id="ARBA00023295"/>
    </source>
</evidence>
<keyword evidence="1" id="KW-0378">Hydrolase</keyword>
<reference evidence="5 6" key="1">
    <citation type="submission" date="2024-08" db="EMBL/GenBank/DDBJ databases">
        <title>Insights into the chromosomal genome structure of Flemingia macrophylla.</title>
        <authorList>
            <person name="Ding Y."/>
            <person name="Zhao Y."/>
            <person name="Bi W."/>
            <person name="Wu M."/>
            <person name="Zhao G."/>
            <person name="Gong Y."/>
            <person name="Li W."/>
            <person name="Zhang P."/>
        </authorList>
    </citation>
    <scope>NUCLEOTIDE SEQUENCE [LARGE SCALE GENOMIC DNA]</scope>
    <source>
        <strain evidence="5">DYQJB</strain>
        <tissue evidence="5">Leaf</tissue>
    </source>
</reference>
<keyword evidence="4" id="KW-0812">Transmembrane</keyword>
<keyword evidence="4" id="KW-0472">Membrane</keyword>
<feature type="transmembrane region" description="Helical" evidence="4">
    <location>
        <begin position="40"/>
        <end position="62"/>
    </location>
</feature>
<evidence type="ECO:0000256" key="2">
    <source>
        <dbReference type="ARBA" id="ARBA00023277"/>
    </source>
</evidence>
<dbReference type="GO" id="GO:0016798">
    <property type="term" value="F:hydrolase activity, acting on glycosyl bonds"/>
    <property type="evidence" value="ECO:0007669"/>
    <property type="project" value="UniProtKB-KW"/>
</dbReference>
<accession>A0ABD1M646</accession>
<sequence>MLGVVFGTFPTLRADVCCVIDRKMIELPKGRILESLLKEFYRYILDIVVVAVLLWLLTAASIKARRHHIAKRALDIAHYYDGTLGCYIGKQARSVKEIRDLICGDGKVELKSVPAKLLQNEQETKEEGTTC</sequence>
<keyword evidence="4" id="KW-1133">Transmembrane helix</keyword>
<keyword evidence="2" id="KW-0119">Carbohydrate metabolism</keyword>